<dbReference type="Pfam" id="PF07697">
    <property type="entry name" value="7TMR-HDED"/>
    <property type="match status" value="1"/>
</dbReference>
<dbReference type="Gene3D" id="1.10.3210.10">
    <property type="entry name" value="Hypothetical protein af1432"/>
    <property type="match status" value="1"/>
</dbReference>
<dbReference type="AlphaFoldDB" id="A0A395LYJ6"/>
<protein>
    <submittedName>
        <fullName evidence="3">HDIG domain-containing protein</fullName>
    </submittedName>
</protein>
<dbReference type="InterPro" id="IPR003607">
    <property type="entry name" value="HD/PDEase_dom"/>
</dbReference>
<feature type="domain" description="HD" evidence="2">
    <location>
        <begin position="526"/>
        <end position="669"/>
    </location>
</feature>
<dbReference type="Proteomes" id="UP000266389">
    <property type="component" value="Unassembled WGS sequence"/>
</dbReference>
<dbReference type="NCBIfam" id="TIGR00277">
    <property type="entry name" value="HDIG"/>
    <property type="match status" value="1"/>
</dbReference>
<keyword evidence="1" id="KW-0812">Transmembrane</keyword>
<reference evidence="3 4" key="1">
    <citation type="journal article" date="2011" name="ISME J.">
        <title>Community ecology of hot spring cyanobacterial mats: predominant populations and their functional potential.</title>
        <authorList>
            <person name="Klatt C.G."/>
            <person name="Wood J.M."/>
            <person name="Rusch D.B."/>
            <person name="Bateson M.M."/>
            <person name="Hamamura N."/>
            <person name="Heidelberg J.F."/>
            <person name="Grossman A.R."/>
            <person name="Bhaya D."/>
            <person name="Cohan F.M."/>
            <person name="Kuhl M."/>
            <person name="Bryant D.A."/>
            <person name="Ward D.M."/>
        </authorList>
    </citation>
    <scope>NUCLEOTIDE SEQUENCE [LARGE SCALE GENOMIC DNA]</scope>
    <source>
        <strain evidence="3">OS</strain>
    </source>
</reference>
<dbReference type="Pfam" id="PF01966">
    <property type="entry name" value="HD"/>
    <property type="match status" value="1"/>
</dbReference>
<proteinExistence type="predicted"/>
<keyword evidence="1" id="KW-0472">Membrane</keyword>
<dbReference type="InterPro" id="IPR011624">
    <property type="entry name" value="Metal-dep_PHydrolase_7TM_extra"/>
</dbReference>
<organism evidence="3 4">
    <name type="scientific">Candidatus Thermochlorobacter aerophilus</name>
    <dbReference type="NCBI Taxonomy" id="1868324"/>
    <lineage>
        <taxon>Bacteria</taxon>
        <taxon>Pseudomonadati</taxon>
        <taxon>Chlorobiota</taxon>
        <taxon>Chlorobiia</taxon>
        <taxon>Chlorobiales</taxon>
        <taxon>Candidatus Thermochlorobacteriaceae</taxon>
        <taxon>Candidatus Thermochlorobacter</taxon>
    </lineage>
</organism>
<dbReference type="PANTHER" id="PTHR36442">
    <property type="entry name" value="CYCLIC-DI-AMP PHOSPHODIESTERASE PGPH"/>
    <property type="match status" value="1"/>
</dbReference>
<dbReference type="CDD" id="cd00077">
    <property type="entry name" value="HDc"/>
    <property type="match status" value="1"/>
</dbReference>
<evidence type="ECO:0000313" key="4">
    <source>
        <dbReference type="Proteomes" id="UP000266389"/>
    </source>
</evidence>
<dbReference type="InterPro" id="IPR011621">
    <property type="entry name" value="Metal-dep_PHydrolase_7TM_intra"/>
</dbReference>
<evidence type="ECO:0000259" key="2">
    <source>
        <dbReference type="PROSITE" id="PS51831"/>
    </source>
</evidence>
<comment type="caution">
    <text evidence="3">The sequence shown here is derived from an EMBL/GenBank/DDBJ whole genome shotgun (WGS) entry which is preliminary data.</text>
</comment>
<evidence type="ECO:0000256" key="1">
    <source>
        <dbReference type="SAM" id="Phobius"/>
    </source>
</evidence>
<evidence type="ECO:0000313" key="3">
    <source>
        <dbReference type="EMBL" id="RFM23586.1"/>
    </source>
</evidence>
<accession>A0A395LYJ6</accession>
<dbReference type="InterPro" id="IPR052722">
    <property type="entry name" value="PgpH_phosphodiesterase"/>
</dbReference>
<feature type="transmembrane region" description="Helical" evidence="1">
    <location>
        <begin position="349"/>
        <end position="367"/>
    </location>
</feature>
<feature type="transmembrane region" description="Helical" evidence="1">
    <location>
        <begin position="473"/>
        <end position="493"/>
    </location>
</feature>
<sequence length="734" mass="82491">MAIDRKAFRESKAVRIGIFIGFLAAVTALFPRNKISSLSYEIGATWLQDDVVAPFTFPIYKKEEVFEQEKKAARESVLPVFRKQENDLTAQDFHRHFDRLLNYLAAELGKATARKKPGSLDTTMLLADSTFSFSESEKNLLLSEYKRFLKQRGASSSLLGEFLRILPSRIASIRSDGIISVPRRELGSEKFVIRAPNDREERVMNLDSVRDSVEAALTMSELVAEYLRVSIDSDTVQVALKLSAPFLTPNLIYDAAQTLVDRLRAESAVPIADGIVRENEKVVSRGEIITDLTKRKLDSYLRAKIERETRTGELRLYIGKILIVLIIASLFAAYLYFSRPQIFFDNSLLLLLVIVILLELLATWYSVQFERLSPYIVPIGLASILFTIIFDSRTGIFATVTISLLAATIRGNDFPFALATLFAGGMGVFFTRDIRKRAQVALSVLYVFIGYAIAILAFNFARLASFEEILTDLKFAAISSLLCFLVYPALLLVEKVFGLTTDLTLLELSDANHPLLREMAANAPGTYTHTMQVSLLAEEAANRIGANALLCRVGAYFHDIGKIAQARYFTENQTNYNPHDELTAITSGRIIGEHVKKGLELGRLYKLPQRVLDFIPQHHGTTMIHFFYDKALKSFPPEKLNPDDFRYPGPKPQSREAAIVMLADGVEASVRSLSSPNEETISQIIDTVIRKRLDEDQFSECPLTFAELSAIKESFIKTIMAMRHQRVKYPGQKI</sequence>
<dbReference type="SMART" id="SM00471">
    <property type="entry name" value="HDc"/>
    <property type="match status" value="1"/>
</dbReference>
<dbReference type="Pfam" id="PF07698">
    <property type="entry name" value="7TM-7TMR_HD"/>
    <property type="match status" value="1"/>
</dbReference>
<feature type="transmembrane region" description="Helical" evidence="1">
    <location>
        <begin position="443"/>
        <end position="461"/>
    </location>
</feature>
<gene>
    <name evidence="3" type="ORF">D0433_10160</name>
</gene>
<feature type="transmembrane region" description="Helical" evidence="1">
    <location>
        <begin position="414"/>
        <end position="431"/>
    </location>
</feature>
<dbReference type="InterPro" id="IPR006674">
    <property type="entry name" value="HD_domain"/>
</dbReference>
<dbReference type="SUPFAM" id="SSF109604">
    <property type="entry name" value="HD-domain/PDEase-like"/>
    <property type="match status" value="1"/>
</dbReference>
<feature type="transmembrane region" description="Helical" evidence="1">
    <location>
        <begin position="12"/>
        <end position="30"/>
    </location>
</feature>
<name>A0A395LYJ6_9BACT</name>
<dbReference type="EMBL" id="PHFL01000061">
    <property type="protein sequence ID" value="RFM23586.1"/>
    <property type="molecule type" value="Genomic_DNA"/>
</dbReference>
<feature type="transmembrane region" description="Helical" evidence="1">
    <location>
        <begin position="317"/>
        <end position="337"/>
    </location>
</feature>
<dbReference type="PROSITE" id="PS51831">
    <property type="entry name" value="HD"/>
    <property type="match status" value="1"/>
</dbReference>
<keyword evidence="1" id="KW-1133">Transmembrane helix</keyword>
<feature type="transmembrane region" description="Helical" evidence="1">
    <location>
        <begin position="379"/>
        <end position="408"/>
    </location>
</feature>
<dbReference type="PANTHER" id="PTHR36442:SF1">
    <property type="entry name" value="CYCLIC-DI-AMP PHOSPHODIESTERASE PGPH"/>
    <property type="match status" value="1"/>
</dbReference>
<dbReference type="InterPro" id="IPR006675">
    <property type="entry name" value="HDIG_dom"/>
</dbReference>